<dbReference type="Gene3D" id="3.30.70.1430">
    <property type="entry name" value="Multidrug efflux transporter AcrB pore domain"/>
    <property type="match status" value="1"/>
</dbReference>
<dbReference type="EMBL" id="AUZZ01009231">
    <property type="protein sequence ID" value="EQD34126.1"/>
    <property type="molecule type" value="Genomic_DNA"/>
</dbReference>
<dbReference type="AlphaFoldDB" id="T0YFG0"/>
<sequence length="91" mass="10316">MRGHRRILNKLLDRPLWLIPGIVVLLAMGFFAYTHVATGFMPRMDEGGFVLNYHTKPGTSLPESNRELLEIEAILEKDPYVESFSRRTGAG</sequence>
<keyword evidence="1" id="KW-1133">Transmembrane helix</keyword>
<accession>T0YFG0</accession>
<protein>
    <submittedName>
        <fullName evidence="2">Acriflavin resistance protein</fullName>
    </submittedName>
</protein>
<name>T0YFG0_9ZZZZ</name>
<evidence type="ECO:0000256" key="1">
    <source>
        <dbReference type="SAM" id="Phobius"/>
    </source>
</evidence>
<comment type="caution">
    <text evidence="2">The sequence shown here is derived from an EMBL/GenBank/DDBJ whole genome shotgun (WGS) entry which is preliminary data.</text>
</comment>
<dbReference type="PANTHER" id="PTHR32063:SF24">
    <property type="entry name" value="CATION EFFLUX SYSTEM (ACRB_ACRD_ACRF FAMILY)"/>
    <property type="match status" value="1"/>
</dbReference>
<keyword evidence="1" id="KW-0472">Membrane</keyword>
<feature type="transmembrane region" description="Helical" evidence="1">
    <location>
        <begin position="16"/>
        <end position="36"/>
    </location>
</feature>
<keyword evidence="1" id="KW-0812">Transmembrane</keyword>
<gene>
    <name evidence="2" type="ORF">B2A_12800</name>
</gene>
<dbReference type="InterPro" id="IPR001036">
    <property type="entry name" value="Acrflvin-R"/>
</dbReference>
<proteinExistence type="predicted"/>
<reference evidence="2" key="1">
    <citation type="submission" date="2013-08" db="EMBL/GenBank/DDBJ databases">
        <authorList>
            <person name="Mendez C."/>
            <person name="Richter M."/>
            <person name="Ferrer M."/>
            <person name="Sanchez J."/>
        </authorList>
    </citation>
    <scope>NUCLEOTIDE SEQUENCE</scope>
</reference>
<organism evidence="2">
    <name type="scientific">mine drainage metagenome</name>
    <dbReference type="NCBI Taxonomy" id="410659"/>
    <lineage>
        <taxon>unclassified sequences</taxon>
        <taxon>metagenomes</taxon>
        <taxon>ecological metagenomes</taxon>
    </lineage>
</organism>
<dbReference type="Pfam" id="PF00873">
    <property type="entry name" value="ACR_tran"/>
    <property type="match status" value="1"/>
</dbReference>
<feature type="non-terminal residue" evidence="2">
    <location>
        <position position="91"/>
    </location>
</feature>
<dbReference type="GO" id="GO:0005886">
    <property type="term" value="C:plasma membrane"/>
    <property type="evidence" value="ECO:0007669"/>
    <property type="project" value="TreeGrafter"/>
</dbReference>
<dbReference type="Gene3D" id="1.20.1640.10">
    <property type="entry name" value="Multidrug efflux transporter AcrB transmembrane domain"/>
    <property type="match status" value="1"/>
</dbReference>
<evidence type="ECO:0000313" key="2">
    <source>
        <dbReference type="EMBL" id="EQD34126.1"/>
    </source>
</evidence>
<dbReference type="PANTHER" id="PTHR32063">
    <property type="match status" value="1"/>
</dbReference>
<dbReference type="GO" id="GO:0042910">
    <property type="term" value="F:xenobiotic transmembrane transporter activity"/>
    <property type="evidence" value="ECO:0007669"/>
    <property type="project" value="TreeGrafter"/>
</dbReference>
<reference evidence="2" key="2">
    <citation type="journal article" date="2014" name="ISME J.">
        <title>Microbial stratification in low pH oxic and suboxic macroscopic growths along an acid mine drainage.</title>
        <authorList>
            <person name="Mendez-Garcia C."/>
            <person name="Mesa V."/>
            <person name="Sprenger R.R."/>
            <person name="Richter M."/>
            <person name="Diez M.S."/>
            <person name="Solano J."/>
            <person name="Bargiela R."/>
            <person name="Golyshina O.V."/>
            <person name="Manteca A."/>
            <person name="Ramos J.L."/>
            <person name="Gallego J.R."/>
            <person name="Llorente I."/>
            <person name="Martins Dos Santos V.A."/>
            <person name="Jensen O.N."/>
            <person name="Pelaez A.I."/>
            <person name="Sanchez J."/>
            <person name="Ferrer M."/>
        </authorList>
    </citation>
    <scope>NUCLEOTIDE SEQUENCE</scope>
</reference>